<evidence type="ECO:0000256" key="8">
    <source>
        <dbReference type="PROSITE-ProRule" id="PRU01091"/>
    </source>
</evidence>
<dbReference type="PANTHER" id="PTHR48111:SF73">
    <property type="entry name" value="ALKALINE PHOSPHATASE SYNTHESIS TRANSCRIPTIONAL REGULATORY PROTEIN PHOP"/>
    <property type="match status" value="1"/>
</dbReference>
<evidence type="ECO:0000313" key="12">
    <source>
        <dbReference type="Proteomes" id="UP000198402"/>
    </source>
</evidence>
<dbReference type="SUPFAM" id="SSF52172">
    <property type="entry name" value="CheY-like"/>
    <property type="match status" value="1"/>
</dbReference>
<protein>
    <submittedName>
        <fullName evidence="11">Two-component system response regulator</fullName>
    </submittedName>
</protein>
<dbReference type="RefSeq" id="WP_089136473.1">
    <property type="nucleotide sequence ID" value="NZ_BCMG01000004.1"/>
</dbReference>
<reference evidence="11 12" key="1">
    <citation type="submission" date="2015-11" db="EMBL/GenBank/DDBJ databases">
        <title>Draft genome sequences of new species of the genus Lactobacillus isolated from orchardgrass silage.</title>
        <authorList>
            <person name="Tohno M."/>
            <person name="Tanizawa Y."/>
            <person name="Arita M."/>
        </authorList>
    </citation>
    <scope>NUCLEOTIDE SEQUENCE [LARGE SCALE GENOMIC DNA]</scope>
    <source>
        <strain evidence="11 12">IWT126</strain>
    </source>
</reference>
<dbReference type="PROSITE" id="PS50110">
    <property type="entry name" value="RESPONSE_REGULATORY"/>
    <property type="match status" value="1"/>
</dbReference>
<evidence type="ECO:0000256" key="3">
    <source>
        <dbReference type="ARBA" id="ARBA00023015"/>
    </source>
</evidence>
<dbReference type="InterPro" id="IPR011006">
    <property type="entry name" value="CheY-like_superfamily"/>
</dbReference>
<dbReference type="EMBL" id="BCMG01000004">
    <property type="protein sequence ID" value="GAX00932.1"/>
    <property type="molecule type" value="Genomic_DNA"/>
</dbReference>
<evidence type="ECO:0000259" key="9">
    <source>
        <dbReference type="PROSITE" id="PS50110"/>
    </source>
</evidence>
<keyword evidence="3" id="KW-0805">Transcription regulation</keyword>
<feature type="domain" description="Response regulatory" evidence="9">
    <location>
        <begin position="3"/>
        <end position="117"/>
    </location>
</feature>
<dbReference type="SMART" id="SM00862">
    <property type="entry name" value="Trans_reg_C"/>
    <property type="match status" value="1"/>
</dbReference>
<dbReference type="InterPro" id="IPR001789">
    <property type="entry name" value="Sig_transdc_resp-reg_receiver"/>
</dbReference>
<dbReference type="GO" id="GO:0000156">
    <property type="term" value="F:phosphorelay response regulator activity"/>
    <property type="evidence" value="ECO:0007669"/>
    <property type="project" value="TreeGrafter"/>
</dbReference>
<feature type="modified residue" description="4-aspartylphosphate" evidence="7">
    <location>
        <position position="52"/>
    </location>
</feature>
<dbReference type="PANTHER" id="PTHR48111">
    <property type="entry name" value="REGULATOR OF RPOS"/>
    <property type="match status" value="1"/>
</dbReference>
<dbReference type="Gene3D" id="6.10.250.690">
    <property type="match status" value="1"/>
</dbReference>
<comment type="caution">
    <text evidence="11">The sequence shown here is derived from an EMBL/GenBank/DDBJ whole genome shotgun (WGS) entry which is preliminary data.</text>
</comment>
<dbReference type="Proteomes" id="UP000198402">
    <property type="component" value="Unassembled WGS sequence"/>
</dbReference>
<keyword evidence="2" id="KW-0902">Two-component regulatory system</keyword>
<evidence type="ECO:0000256" key="1">
    <source>
        <dbReference type="ARBA" id="ARBA00022553"/>
    </source>
</evidence>
<name>A0A1Z5IHB0_9LACO</name>
<accession>A0A1Z5IHB0</accession>
<evidence type="ECO:0000256" key="6">
    <source>
        <dbReference type="ARBA" id="ARBA00023163"/>
    </source>
</evidence>
<dbReference type="GO" id="GO:0006355">
    <property type="term" value="P:regulation of DNA-templated transcription"/>
    <property type="evidence" value="ECO:0007669"/>
    <property type="project" value="InterPro"/>
</dbReference>
<organism evidence="11 12">
    <name type="scientific">Secundilactobacillus silagei JCM 19001</name>
    <dbReference type="NCBI Taxonomy" id="1302250"/>
    <lineage>
        <taxon>Bacteria</taxon>
        <taxon>Bacillati</taxon>
        <taxon>Bacillota</taxon>
        <taxon>Bacilli</taxon>
        <taxon>Lactobacillales</taxon>
        <taxon>Lactobacillaceae</taxon>
        <taxon>Secundilactobacillus</taxon>
    </lineage>
</organism>
<evidence type="ECO:0000259" key="10">
    <source>
        <dbReference type="PROSITE" id="PS51755"/>
    </source>
</evidence>
<dbReference type="InterPro" id="IPR001867">
    <property type="entry name" value="OmpR/PhoB-type_DNA-bd"/>
</dbReference>
<dbReference type="Pfam" id="PF00486">
    <property type="entry name" value="Trans_reg_C"/>
    <property type="match status" value="1"/>
</dbReference>
<keyword evidence="4 8" id="KW-0238">DNA-binding</keyword>
<dbReference type="InterPro" id="IPR039420">
    <property type="entry name" value="WalR-like"/>
</dbReference>
<dbReference type="PROSITE" id="PS51755">
    <property type="entry name" value="OMPR_PHOB"/>
    <property type="match status" value="1"/>
</dbReference>
<proteinExistence type="predicted"/>
<dbReference type="SMART" id="SM00448">
    <property type="entry name" value="REC"/>
    <property type="match status" value="1"/>
</dbReference>
<sequence length="236" mass="26689">MQRVLVVDDEPAIVTLLTYNLEKANFEVDSAVNGPDAASLAVKKHYDAILLDLMLPGMDGVEVTKKLRQEKIDTPILMITAKTDEFDKVFGLELGADDYITKPFSPREVLARLKAVLRRTQSNAGGENGFDENQQLHIGNILIDQSTVSVTVDGRKVKLTPKEFELLVYLVKRPNQVLKRDQMLEGVWGFDYAGQTRMVDIHISHLRDKIEVDPKHPVYLKTVRGFGYRFEAPQHD</sequence>
<dbReference type="InterPro" id="IPR036388">
    <property type="entry name" value="WH-like_DNA-bd_sf"/>
</dbReference>
<evidence type="ECO:0000256" key="2">
    <source>
        <dbReference type="ARBA" id="ARBA00023012"/>
    </source>
</evidence>
<dbReference type="Pfam" id="PF00072">
    <property type="entry name" value="Response_reg"/>
    <property type="match status" value="1"/>
</dbReference>
<dbReference type="AlphaFoldDB" id="A0A1Z5IHB0"/>
<evidence type="ECO:0000313" key="11">
    <source>
        <dbReference type="EMBL" id="GAX00932.1"/>
    </source>
</evidence>
<dbReference type="STRING" id="1302250.GCA_001313225_00759"/>
<dbReference type="InterPro" id="IPR016032">
    <property type="entry name" value="Sig_transdc_resp-reg_C-effctor"/>
</dbReference>
<evidence type="ECO:0000256" key="5">
    <source>
        <dbReference type="ARBA" id="ARBA00023159"/>
    </source>
</evidence>
<keyword evidence="1 7" id="KW-0597">Phosphoprotein</keyword>
<feature type="DNA-binding region" description="OmpR/PhoB-type" evidence="8">
    <location>
        <begin position="133"/>
        <end position="232"/>
    </location>
</feature>
<feature type="domain" description="OmpR/PhoB-type" evidence="10">
    <location>
        <begin position="133"/>
        <end position="232"/>
    </location>
</feature>
<dbReference type="GO" id="GO:0005829">
    <property type="term" value="C:cytosol"/>
    <property type="evidence" value="ECO:0007669"/>
    <property type="project" value="TreeGrafter"/>
</dbReference>
<dbReference type="SUPFAM" id="SSF46894">
    <property type="entry name" value="C-terminal effector domain of the bipartite response regulators"/>
    <property type="match status" value="1"/>
</dbReference>
<dbReference type="FunFam" id="1.10.10.10:FF:000018">
    <property type="entry name" value="DNA-binding response regulator ResD"/>
    <property type="match status" value="1"/>
</dbReference>
<dbReference type="Gene3D" id="3.40.50.2300">
    <property type="match status" value="1"/>
</dbReference>
<dbReference type="CDD" id="cd00383">
    <property type="entry name" value="trans_reg_C"/>
    <property type="match status" value="1"/>
</dbReference>
<keyword evidence="6" id="KW-0804">Transcription</keyword>
<keyword evidence="12" id="KW-1185">Reference proteome</keyword>
<dbReference type="GO" id="GO:0032993">
    <property type="term" value="C:protein-DNA complex"/>
    <property type="evidence" value="ECO:0007669"/>
    <property type="project" value="TreeGrafter"/>
</dbReference>
<evidence type="ECO:0000256" key="7">
    <source>
        <dbReference type="PROSITE-ProRule" id="PRU00169"/>
    </source>
</evidence>
<dbReference type="GO" id="GO:0000976">
    <property type="term" value="F:transcription cis-regulatory region binding"/>
    <property type="evidence" value="ECO:0007669"/>
    <property type="project" value="TreeGrafter"/>
</dbReference>
<evidence type="ECO:0000256" key="4">
    <source>
        <dbReference type="ARBA" id="ARBA00023125"/>
    </source>
</evidence>
<dbReference type="Gene3D" id="1.10.10.10">
    <property type="entry name" value="Winged helix-like DNA-binding domain superfamily/Winged helix DNA-binding domain"/>
    <property type="match status" value="1"/>
</dbReference>
<dbReference type="FunFam" id="3.40.50.2300:FF:000001">
    <property type="entry name" value="DNA-binding response regulator PhoB"/>
    <property type="match status" value="1"/>
</dbReference>
<dbReference type="OrthoDB" id="9790442at2"/>
<keyword evidence="5" id="KW-0010">Activator</keyword>
<gene>
    <name evidence="11" type="primary">ompR_2</name>
    <name evidence="11" type="ORF">IWT126_00952</name>
</gene>